<feature type="transmembrane region" description="Helical" evidence="1">
    <location>
        <begin position="75"/>
        <end position="96"/>
    </location>
</feature>
<protein>
    <submittedName>
        <fullName evidence="3">Tripartite tricarboxylate transporter TctB family protein</fullName>
    </submittedName>
</protein>
<keyword evidence="4" id="KW-1185">Reference proteome</keyword>
<gene>
    <name evidence="3" type="ORF">L9059_01955</name>
</gene>
<feature type="domain" description="DUF1468" evidence="2">
    <location>
        <begin position="15"/>
        <end position="152"/>
    </location>
</feature>
<feature type="transmembrane region" description="Helical" evidence="1">
    <location>
        <begin position="12"/>
        <end position="30"/>
    </location>
</feature>
<evidence type="ECO:0000313" key="3">
    <source>
        <dbReference type="EMBL" id="MCK1788969.1"/>
    </source>
</evidence>
<keyword evidence="1" id="KW-0812">Transmembrane</keyword>
<sequence length="156" mass="17026">MTIDRRKIDIALSTLLIIMSIVILTNDHLVEGGADSDLGSMFLPRIVAGLMIVFSATIALQAILKLTKGARTDDVELISADGFSGIFIYVGIFIAYWLTVPYVGFLVATPLVMIAVASLLGGRKWVPIIAVSVITTVAIYYGSREFLRVYLPIWSM</sequence>
<organism evidence="3 4">
    <name type="scientific">Pseudomonas violetae</name>
    <dbReference type="NCBI Taxonomy" id="2915813"/>
    <lineage>
        <taxon>Bacteria</taxon>
        <taxon>Pseudomonadati</taxon>
        <taxon>Pseudomonadota</taxon>
        <taxon>Gammaproteobacteria</taxon>
        <taxon>Pseudomonadales</taxon>
        <taxon>Pseudomonadaceae</taxon>
        <taxon>Pseudomonas</taxon>
    </lineage>
</organism>
<dbReference type="Pfam" id="PF07331">
    <property type="entry name" value="TctB"/>
    <property type="match status" value="1"/>
</dbReference>
<accession>A0ABT0ETK6</accession>
<dbReference type="RefSeq" id="WP_247286645.1">
    <property type="nucleotide sequence ID" value="NZ_JAKNRW010000001.1"/>
</dbReference>
<dbReference type="InterPro" id="IPR009936">
    <property type="entry name" value="DUF1468"/>
</dbReference>
<evidence type="ECO:0000259" key="2">
    <source>
        <dbReference type="Pfam" id="PF07331"/>
    </source>
</evidence>
<name>A0ABT0ETK6_9PSED</name>
<comment type="caution">
    <text evidence="3">The sequence shown here is derived from an EMBL/GenBank/DDBJ whole genome shotgun (WGS) entry which is preliminary data.</text>
</comment>
<reference evidence="3 4" key="1">
    <citation type="submission" date="2022-02" db="EMBL/GenBank/DDBJ databases">
        <title>Comparative genomics of the first Antarctic Pseudomonas spp. capable of biotransforming 2,4,6-Trinitrotoluene.</title>
        <authorList>
            <person name="Cabrera M.A."/>
            <person name="Marquez S.L."/>
            <person name="Perez-Donoso J.M."/>
        </authorList>
    </citation>
    <scope>NUCLEOTIDE SEQUENCE [LARGE SCALE GENOMIC DNA]</scope>
    <source>
        <strain evidence="3 4">TNT19</strain>
    </source>
</reference>
<feature type="transmembrane region" description="Helical" evidence="1">
    <location>
        <begin position="125"/>
        <end position="142"/>
    </location>
</feature>
<feature type="transmembrane region" description="Helical" evidence="1">
    <location>
        <begin position="42"/>
        <end position="63"/>
    </location>
</feature>
<dbReference type="EMBL" id="JAKNRW010000001">
    <property type="protein sequence ID" value="MCK1788969.1"/>
    <property type="molecule type" value="Genomic_DNA"/>
</dbReference>
<keyword evidence="1" id="KW-1133">Transmembrane helix</keyword>
<evidence type="ECO:0000313" key="4">
    <source>
        <dbReference type="Proteomes" id="UP001299876"/>
    </source>
</evidence>
<keyword evidence="1" id="KW-0472">Membrane</keyword>
<dbReference type="Proteomes" id="UP001299876">
    <property type="component" value="Unassembled WGS sequence"/>
</dbReference>
<evidence type="ECO:0000256" key="1">
    <source>
        <dbReference type="SAM" id="Phobius"/>
    </source>
</evidence>
<proteinExistence type="predicted"/>